<gene>
    <name evidence="2" type="ORF">K7B10_36875</name>
</gene>
<dbReference type="EMBL" id="JAINUL010000001">
    <property type="protein sequence ID" value="MCC0100258.1"/>
    <property type="molecule type" value="Genomic_DNA"/>
</dbReference>
<evidence type="ECO:0000313" key="2">
    <source>
        <dbReference type="EMBL" id="MCC0100258.1"/>
    </source>
</evidence>
<keyword evidence="3" id="KW-1185">Reference proteome</keyword>
<dbReference type="InterPro" id="IPR001480">
    <property type="entry name" value="Bulb-type_lectin_dom"/>
</dbReference>
<dbReference type="RefSeq" id="WP_229343646.1">
    <property type="nucleotide sequence ID" value="NZ_JAINUL010000001.1"/>
</dbReference>
<sequence>MDRGGRLVIWDKSRGKELWTSHAYGGDGSYLAMQADGDFILYKKDGGDGKGGSVWSTATFANPGAYAHFQSDGNLVVYKKDGGQGKGGAIWHSDTWR</sequence>
<accession>A0ABS8EHF4</accession>
<dbReference type="SUPFAM" id="SSF51110">
    <property type="entry name" value="alpha-D-mannose-specific plant lectins"/>
    <property type="match status" value="1"/>
</dbReference>
<dbReference type="InterPro" id="IPR036426">
    <property type="entry name" value="Bulb-type_lectin_dom_sf"/>
</dbReference>
<reference evidence="2 3" key="1">
    <citation type="submission" date="2021-08" db="EMBL/GenBank/DDBJ databases">
        <title>Genomic Architecture of Streptomyces flavotricini NGL1 and Streptomyces erythrochromogenes HMS4 With Differential Plant Beneficial attributes and laccase production capabilities.</title>
        <authorList>
            <person name="Salwan R."/>
            <person name="Kaur R."/>
            <person name="Sharma V."/>
        </authorList>
    </citation>
    <scope>NUCLEOTIDE SEQUENCE [LARGE SCALE GENOMIC DNA]</scope>
    <source>
        <strain evidence="2 3">NGL1</strain>
    </source>
</reference>
<dbReference type="PROSITE" id="PS50927">
    <property type="entry name" value="BULB_LECTIN"/>
    <property type="match status" value="1"/>
</dbReference>
<dbReference type="Gene3D" id="2.90.10.10">
    <property type="entry name" value="Bulb-type lectin domain"/>
    <property type="match status" value="1"/>
</dbReference>
<protein>
    <recommendedName>
        <fullName evidence="1">Bulb-type lectin domain-containing protein</fullName>
    </recommendedName>
</protein>
<dbReference type="Proteomes" id="UP001520654">
    <property type="component" value="Unassembled WGS sequence"/>
</dbReference>
<organism evidence="2 3">
    <name type="scientific">Streptomyces flavotricini</name>
    <dbReference type="NCBI Taxonomy" id="66888"/>
    <lineage>
        <taxon>Bacteria</taxon>
        <taxon>Bacillati</taxon>
        <taxon>Actinomycetota</taxon>
        <taxon>Actinomycetes</taxon>
        <taxon>Kitasatosporales</taxon>
        <taxon>Streptomycetaceae</taxon>
        <taxon>Streptomyces</taxon>
    </lineage>
</organism>
<feature type="domain" description="Bulb-type lectin" evidence="1">
    <location>
        <begin position="1"/>
        <end position="90"/>
    </location>
</feature>
<proteinExistence type="predicted"/>
<comment type="caution">
    <text evidence="2">The sequence shown here is derived from an EMBL/GenBank/DDBJ whole genome shotgun (WGS) entry which is preliminary data.</text>
</comment>
<evidence type="ECO:0000259" key="1">
    <source>
        <dbReference type="PROSITE" id="PS50927"/>
    </source>
</evidence>
<name>A0ABS8EHF4_9ACTN</name>
<evidence type="ECO:0000313" key="3">
    <source>
        <dbReference type="Proteomes" id="UP001520654"/>
    </source>
</evidence>